<proteinExistence type="predicted"/>
<organism evidence="9 10">
    <name type="scientific">Elsinoe ampelina</name>
    <dbReference type="NCBI Taxonomy" id="302913"/>
    <lineage>
        <taxon>Eukaryota</taxon>
        <taxon>Fungi</taxon>
        <taxon>Dikarya</taxon>
        <taxon>Ascomycota</taxon>
        <taxon>Pezizomycotina</taxon>
        <taxon>Dothideomycetes</taxon>
        <taxon>Dothideomycetidae</taxon>
        <taxon>Myriangiales</taxon>
        <taxon>Elsinoaceae</taxon>
        <taxon>Elsinoe</taxon>
    </lineage>
</organism>
<evidence type="ECO:0000256" key="2">
    <source>
        <dbReference type="ARBA" id="ARBA00022692"/>
    </source>
</evidence>
<dbReference type="GO" id="GO:0043022">
    <property type="term" value="F:ribosome binding"/>
    <property type="evidence" value="ECO:0007669"/>
    <property type="project" value="InterPro"/>
</dbReference>
<accession>A0A6A6G0E9</accession>
<gene>
    <name evidence="9" type="ORF">BDZ85DRAFT_183227</name>
</gene>
<keyword evidence="10" id="KW-1185">Reference proteome</keyword>
<feature type="non-terminal residue" evidence="9">
    <location>
        <position position="264"/>
    </location>
</feature>
<feature type="domain" description="Letm1 RBD" evidence="8">
    <location>
        <begin position="104"/>
        <end position="264"/>
    </location>
</feature>
<feature type="non-terminal residue" evidence="9">
    <location>
        <position position="1"/>
    </location>
</feature>
<reference evidence="10" key="1">
    <citation type="journal article" date="2020" name="Stud. Mycol.">
        <title>101 Dothideomycetes genomes: A test case for predicting lifestyles and emergence of pathogens.</title>
        <authorList>
            <person name="Haridas S."/>
            <person name="Albert R."/>
            <person name="Binder M."/>
            <person name="Bloem J."/>
            <person name="LaButti K."/>
            <person name="Salamov A."/>
            <person name="Andreopoulos B."/>
            <person name="Baker S."/>
            <person name="Barry K."/>
            <person name="Bills G."/>
            <person name="Bluhm B."/>
            <person name="Cannon C."/>
            <person name="Castanera R."/>
            <person name="Culley D."/>
            <person name="Daum C."/>
            <person name="Ezra D."/>
            <person name="Gonzalez J."/>
            <person name="Henrissat B."/>
            <person name="Kuo A."/>
            <person name="Liang C."/>
            <person name="Lipzen A."/>
            <person name="Lutzoni F."/>
            <person name="Magnuson J."/>
            <person name="Mondo S."/>
            <person name="Nolan M."/>
            <person name="Ohm R."/>
            <person name="Pangilinan J."/>
            <person name="Park H.-J."/>
            <person name="Ramirez L."/>
            <person name="Alfaro M."/>
            <person name="Sun H."/>
            <person name="Tritt A."/>
            <person name="Yoshinaga Y."/>
            <person name="Zwiers L.-H."/>
            <person name="Turgeon B."/>
            <person name="Goodwin S."/>
            <person name="Spatafora J."/>
            <person name="Crous P."/>
            <person name="Grigoriev I."/>
        </authorList>
    </citation>
    <scope>NUCLEOTIDE SEQUENCE [LARGE SCALE GENOMIC DNA]</scope>
    <source>
        <strain evidence="10">CECT 20119</strain>
    </source>
</reference>
<keyword evidence="4" id="KW-1133">Transmembrane helix</keyword>
<dbReference type="InterPro" id="IPR033122">
    <property type="entry name" value="LETM1-like_RBD"/>
</dbReference>
<dbReference type="GO" id="GO:0030003">
    <property type="term" value="P:intracellular monoatomic cation homeostasis"/>
    <property type="evidence" value="ECO:0007669"/>
    <property type="project" value="TreeGrafter"/>
</dbReference>
<dbReference type="Pfam" id="PF07766">
    <property type="entry name" value="LETM1_RBD"/>
    <property type="match status" value="1"/>
</dbReference>
<evidence type="ECO:0000256" key="7">
    <source>
        <dbReference type="PROSITE-ProRule" id="PRU01094"/>
    </source>
</evidence>
<evidence type="ECO:0000256" key="5">
    <source>
        <dbReference type="ARBA" id="ARBA00023128"/>
    </source>
</evidence>
<keyword evidence="5 7" id="KW-0496">Mitochondrion</keyword>
<keyword evidence="6" id="KW-0472">Membrane</keyword>
<sequence length="264" mass="30244">DEVNPPLRSLPAPLELPVKQHDSSTLGHLYRTGRAYGSFYWKGLKAAWANHKDCRPIKKKLESRQALDHLIARMTRARYQTLVREREDWSKLPRFAVLVAICGEYLPLLIPFFPSISPKTCQIPKQITDVRKSNEERRRNGIELYTRAYAKPKQVHGTTNVGPRLSQMFIGSMSNQHLFRASLVFSLHGKIWDRVGLVPPRALLERRLLARMKHLLVDDLLLRESKGGVSALSDEELRIACEERAIPLIGKPSDALRQDLNTWL</sequence>
<dbReference type="GO" id="GO:0005743">
    <property type="term" value="C:mitochondrial inner membrane"/>
    <property type="evidence" value="ECO:0007669"/>
    <property type="project" value="UniProtKB-SubCell"/>
</dbReference>
<evidence type="ECO:0000259" key="8">
    <source>
        <dbReference type="PROSITE" id="PS51758"/>
    </source>
</evidence>
<dbReference type="OrthoDB" id="73691at2759"/>
<dbReference type="PROSITE" id="PS51758">
    <property type="entry name" value="LETM1_RBD"/>
    <property type="match status" value="1"/>
</dbReference>
<dbReference type="EMBL" id="ML992519">
    <property type="protein sequence ID" value="KAF2219192.1"/>
    <property type="molecule type" value="Genomic_DNA"/>
</dbReference>
<dbReference type="Proteomes" id="UP000799538">
    <property type="component" value="Unassembled WGS sequence"/>
</dbReference>
<evidence type="ECO:0000256" key="4">
    <source>
        <dbReference type="ARBA" id="ARBA00022989"/>
    </source>
</evidence>
<comment type="subcellular location">
    <subcellularLocation>
        <location evidence="1">Mitochondrion inner membrane</location>
        <topology evidence="1">Single-pass membrane protein</topology>
    </subcellularLocation>
</comment>
<dbReference type="PANTHER" id="PTHR14009:SF6">
    <property type="entry name" value="LETM1 RBD DOMAIN-CONTAINING PROTEIN"/>
    <property type="match status" value="1"/>
</dbReference>
<dbReference type="AlphaFoldDB" id="A0A6A6G0E9"/>
<evidence type="ECO:0000313" key="9">
    <source>
        <dbReference type="EMBL" id="KAF2219192.1"/>
    </source>
</evidence>
<dbReference type="PANTHER" id="PTHR14009">
    <property type="entry name" value="LEUCINE ZIPPER-EF-HAND CONTAINING TRANSMEMBRANE PROTEIN"/>
    <property type="match status" value="1"/>
</dbReference>
<keyword evidence="2" id="KW-0812">Transmembrane</keyword>
<protein>
    <recommendedName>
        <fullName evidence="8">Letm1 RBD domain-containing protein</fullName>
    </recommendedName>
</protein>
<evidence type="ECO:0000256" key="1">
    <source>
        <dbReference type="ARBA" id="ARBA00004434"/>
    </source>
</evidence>
<name>A0A6A6G0E9_9PEZI</name>
<evidence type="ECO:0000256" key="6">
    <source>
        <dbReference type="ARBA" id="ARBA00023136"/>
    </source>
</evidence>
<keyword evidence="3" id="KW-0999">Mitochondrion inner membrane</keyword>
<evidence type="ECO:0000313" key="10">
    <source>
        <dbReference type="Proteomes" id="UP000799538"/>
    </source>
</evidence>
<evidence type="ECO:0000256" key="3">
    <source>
        <dbReference type="ARBA" id="ARBA00022792"/>
    </source>
</evidence>
<dbReference type="InterPro" id="IPR044202">
    <property type="entry name" value="LETM1/MDM38-like"/>
</dbReference>